<feature type="transmembrane region" description="Helical" evidence="1">
    <location>
        <begin position="152"/>
        <end position="174"/>
    </location>
</feature>
<dbReference type="PANTHER" id="PTHR31061:SF24">
    <property type="entry name" value="LD22376P"/>
    <property type="match status" value="1"/>
</dbReference>
<keyword evidence="1" id="KW-0472">Membrane</keyword>
<keyword evidence="2" id="KW-0012">Acyltransferase</keyword>
<name>A0A4R6UKH0_9GAMM</name>
<dbReference type="GO" id="GO:0016746">
    <property type="term" value="F:acyltransferase activity"/>
    <property type="evidence" value="ECO:0007669"/>
    <property type="project" value="UniProtKB-KW"/>
</dbReference>
<organism evidence="2 3">
    <name type="scientific">Permianibacter aggregans</name>
    <dbReference type="NCBI Taxonomy" id="1510150"/>
    <lineage>
        <taxon>Bacteria</taxon>
        <taxon>Pseudomonadati</taxon>
        <taxon>Pseudomonadota</taxon>
        <taxon>Gammaproteobacteria</taxon>
        <taxon>Pseudomonadales</taxon>
        <taxon>Pseudomonadaceae</taxon>
        <taxon>Permianibacter</taxon>
    </lineage>
</organism>
<proteinExistence type="predicted"/>
<evidence type="ECO:0000313" key="3">
    <source>
        <dbReference type="Proteomes" id="UP000295375"/>
    </source>
</evidence>
<feature type="transmembrane region" description="Helical" evidence="1">
    <location>
        <begin position="273"/>
        <end position="297"/>
    </location>
</feature>
<dbReference type="Proteomes" id="UP000295375">
    <property type="component" value="Unassembled WGS sequence"/>
</dbReference>
<feature type="transmembrane region" description="Helical" evidence="1">
    <location>
        <begin position="12"/>
        <end position="34"/>
    </location>
</feature>
<feature type="transmembrane region" description="Helical" evidence="1">
    <location>
        <begin position="125"/>
        <end position="145"/>
    </location>
</feature>
<sequence>MSGERLHSLDALRGFSMLMIIGFDYLVIALAKAWPAPFMQVLAEQFQHVPWHGFHFYDLVFPLFIFVSGATLVLRPLSLAEQPWSLRKPYYRKLLLRVLLLVLLGIVYNHGWGKGLPASVDEVRYASVLARIGIAWGVAALIVWHCSIRQQLLIGVVILFGYPLLQWLGGLWLAEQHECTSGWLSASCSVNAFIDQQWLPGIRYRDAPVDPEGLLSQIPAVLNALAGYWTTRWLMHYQLSKQRRVLKALAMAIAVAVFIALLVSIVYPLNKTLWTSSFALLTSALSAALLLAFFLVIDCLKWRQWANPLYWIGYNALLIYLLTALFNWAYPVRSMFGQWIKLLTEPWQPVISIVLILFLQLWLLRWLFQKRLAIRL</sequence>
<feature type="transmembrane region" description="Helical" evidence="1">
    <location>
        <begin position="246"/>
        <end position="267"/>
    </location>
</feature>
<dbReference type="RefSeq" id="WP_133591123.1">
    <property type="nucleotide sequence ID" value="NZ_CP037953.1"/>
</dbReference>
<feature type="transmembrane region" description="Helical" evidence="1">
    <location>
        <begin position="214"/>
        <end position="234"/>
    </location>
</feature>
<keyword evidence="1" id="KW-1133">Transmembrane helix</keyword>
<feature type="transmembrane region" description="Helical" evidence="1">
    <location>
        <begin position="54"/>
        <end position="74"/>
    </location>
</feature>
<keyword evidence="3" id="KW-1185">Reference proteome</keyword>
<dbReference type="EMBL" id="SNYM01000010">
    <property type="protein sequence ID" value="TDQ47480.1"/>
    <property type="molecule type" value="Genomic_DNA"/>
</dbReference>
<feature type="transmembrane region" description="Helical" evidence="1">
    <location>
        <begin position="94"/>
        <end position="113"/>
    </location>
</feature>
<protein>
    <submittedName>
        <fullName evidence="2">Putative acyltransferase</fullName>
    </submittedName>
</protein>
<keyword evidence="2" id="KW-0808">Transferase</keyword>
<dbReference type="AlphaFoldDB" id="A0A4R6UKH0"/>
<gene>
    <name evidence="2" type="ORF">EV696_11072</name>
</gene>
<keyword evidence="1" id="KW-0812">Transmembrane</keyword>
<reference evidence="2 3" key="1">
    <citation type="submission" date="2019-03" db="EMBL/GenBank/DDBJ databases">
        <title>Genomic Encyclopedia of Type Strains, Phase IV (KMG-IV): sequencing the most valuable type-strain genomes for metagenomic binning, comparative biology and taxonomic classification.</title>
        <authorList>
            <person name="Goeker M."/>
        </authorList>
    </citation>
    <scope>NUCLEOTIDE SEQUENCE [LARGE SCALE GENOMIC DNA]</scope>
    <source>
        <strain evidence="2 3">DSM 103792</strain>
    </source>
</reference>
<evidence type="ECO:0000256" key="1">
    <source>
        <dbReference type="SAM" id="Phobius"/>
    </source>
</evidence>
<accession>A0A4R6UKH0</accession>
<dbReference type="PANTHER" id="PTHR31061">
    <property type="entry name" value="LD22376P"/>
    <property type="match status" value="1"/>
</dbReference>
<feature type="transmembrane region" description="Helical" evidence="1">
    <location>
        <begin position="309"/>
        <end position="330"/>
    </location>
</feature>
<comment type="caution">
    <text evidence="2">The sequence shown here is derived from an EMBL/GenBank/DDBJ whole genome shotgun (WGS) entry which is preliminary data.</text>
</comment>
<feature type="transmembrane region" description="Helical" evidence="1">
    <location>
        <begin position="350"/>
        <end position="368"/>
    </location>
</feature>
<dbReference type="OrthoDB" id="9788724at2"/>
<evidence type="ECO:0000313" key="2">
    <source>
        <dbReference type="EMBL" id="TDQ47480.1"/>
    </source>
</evidence>